<dbReference type="RefSeq" id="WP_072853124.1">
    <property type="nucleotide sequence ID" value="NZ_FRAH01000074.1"/>
</dbReference>
<dbReference type="GeneID" id="78177687"/>
<evidence type="ECO:0008006" key="3">
    <source>
        <dbReference type="Google" id="ProtNLM"/>
    </source>
</evidence>
<dbReference type="EMBL" id="FRAH01000074">
    <property type="protein sequence ID" value="SHL17383.1"/>
    <property type="molecule type" value="Genomic_DNA"/>
</dbReference>
<protein>
    <recommendedName>
        <fullName evidence="3">DUF2508 domain-containing protein</fullName>
    </recommendedName>
</protein>
<gene>
    <name evidence="1" type="ORF">SAMN02745138_03000</name>
</gene>
<dbReference type="Pfam" id="PF10704">
    <property type="entry name" value="DUF2508"/>
    <property type="match status" value="1"/>
</dbReference>
<proteinExistence type="predicted"/>
<dbReference type="InterPro" id="IPR019644">
    <property type="entry name" value="DUF2508"/>
</dbReference>
<dbReference type="Proteomes" id="UP000183975">
    <property type="component" value="Unassembled WGS sequence"/>
</dbReference>
<organism evidence="1 2">
    <name type="scientific">Anaerotignum lactatifermentans DSM 14214</name>
    <dbReference type="NCBI Taxonomy" id="1121323"/>
    <lineage>
        <taxon>Bacteria</taxon>
        <taxon>Bacillati</taxon>
        <taxon>Bacillota</taxon>
        <taxon>Clostridia</taxon>
        <taxon>Lachnospirales</taxon>
        <taxon>Anaerotignaceae</taxon>
        <taxon>Anaerotignum</taxon>
    </lineage>
</organism>
<evidence type="ECO:0000313" key="1">
    <source>
        <dbReference type="EMBL" id="SHL17383.1"/>
    </source>
</evidence>
<keyword evidence="2" id="KW-1185">Reference proteome</keyword>
<dbReference type="OrthoDB" id="1809893at2"/>
<name>A0A1M6YGZ3_9FIRM</name>
<sequence>MHKRKKATEGEKVLAAIYAIQLELRRAQAGFQDETDEALIDSYIYEIISLHKKYEYYLRRAKELGLAAAGCAKIS</sequence>
<accession>A0A1M6YGZ3</accession>
<evidence type="ECO:0000313" key="2">
    <source>
        <dbReference type="Proteomes" id="UP000183975"/>
    </source>
</evidence>
<dbReference type="AlphaFoldDB" id="A0A1M6YGZ3"/>
<reference evidence="1 2" key="1">
    <citation type="submission" date="2016-11" db="EMBL/GenBank/DDBJ databases">
        <authorList>
            <person name="Jaros S."/>
            <person name="Januszkiewicz K."/>
            <person name="Wedrychowicz H."/>
        </authorList>
    </citation>
    <scope>NUCLEOTIDE SEQUENCE [LARGE SCALE GENOMIC DNA]</scope>
    <source>
        <strain evidence="1 2">DSM 14214</strain>
    </source>
</reference>